<feature type="compositionally biased region" description="Basic and acidic residues" evidence="4">
    <location>
        <begin position="456"/>
        <end position="466"/>
    </location>
</feature>
<feature type="domain" description="SERRATE/Ars2 N-terminal" evidence="6">
    <location>
        <begin position="63"/>
        <end position="108"/>
    </location>
</feature>
<feature type="region of interest" description="Disordered" evidence="4">
    <location>
        <begin position="435"/>
        <end position="466"/>
    </location>
</feature>
<dbReference type="EMBL" id="BEYU01000204">
    <property type="protein sequence ID" value="GBG34624.1"/>
    <property type="molecule type" value="Genomic_DNA"/>
</dbReference>
<gene>
    <name evidence="7" type="ORF">FCC1311_108462</name>
</gene>
<evidence type="ECO:0000256" key="3">
    <source>
        <dbReference type="ARBA" id="ARBA00023242"/>
    </source>
</evidence>
<feature type="region of interest" description="Disordered" evidence="4">
    <location>
        <begin position="625"/>
        <end position="645"/>
    </location>
</feature>
<sequence length="657" mass="72799">MTAVIEVARLGHEQAEREYESIREVFLSTWGDVAFDEYFPTNTTETLSDYSQAYREDLLSHRAGYQAYVQGWQAKQASDYFDTHGTEEWFLNRYDVTRVAALEESICQHASVEAARMLAEAKQDKLEALCPVLDAVPESGRKPKIAKAIGDPLADKHVIFLPRVPPAVTFQALTSAVREALASSNVSGGDGGGAAAVAAAAAAAVGQNAPASFSLLLGEPLLVDKHGGSSRKNSGRNLFNRDAWVAFDTKESADALRSLGKLQAKATPVTPGAEPETVELSVLERRLLGNRFAFKEVSSPARIKIDLHQAHQVALLLDQARGVETGINALLKSEPVQTMLDTAADNTETEKGDKEEDVAEATSDYASEAKELRRERRELDVILGYLRHVHLTCYYGHRMYVSAGEMAQLNMLPYLRHFPTKEAREAGWKDIADARAKANSDANQGGDEEKAEGEEDQKKAEADADKPMDADAKFFETLKTILEPRKSTYLRNVDEAVASWLKRFAPEKVQAEREVRAAKLDRAKELMTKAEEDFCKTQTRFEEKGKYRCLLPPFKRFASEEFVHKHIRTKQVEQLNAARVKAVRELIREEFLGADDKPLPPLPDYAKPKDRSYYKAHFGDGTGAVVADGSATPSMGMGGPQAQQPRKFRTVIDYSDI</sequence>
<dbReference type="OrthoDB" id="342064at2759"/>
<dbReference type="InParanoid" id="A0A2R5H2K2"/>
<comment type="similarity">
    <text evidence="2">Belongs to the ARS2 family.</text>
</comment>
<protein>
    <recommendedName>
        <fullName evidence="9">Serrate RNA effector molecule-like</fullName>
    </recommendedName>
</protein>
<dbReference type="InterPro" id="IPR039727">
    <property type="entry name" value="SE/Ars2"/>
</dbReference>
<evidence type="ECO:0000256" key="2">
    <source>
        <dbReference type="ARBA" id="ARBA00005407"/>
    </source>
</evidence>
<dbReference type="InterPro" id="IPR021933">
    <property type="entry name" value="SERRATE/Ars2_N"/>
</dbReference>
<evidence type="ECO:0000259" key="6">
    <source>
        <dbReference type="Pfam" id="PF12066"/>
    </source>
</evidence>
<keyword evidence="8" id="KW-1185">Reference proteome</keyword>
<comment type="subcellular location">
    <subcellularLocation>
        <location evidence="1">Nucleus</location>
    </subcellularLocation>
</comment>
<evidence type="ECO:0000259" key="5">
    <source>
        <dbReference type="Pfam" id="PF04959"/>
    </source>
</evidence>
<dbReference type="PANTHER" id="PTHR13165">
    <property type="entry name" value="ARSENITE-RESISTANCE PROTEIN 2"/>
    <property type="match status" value="1"/>
</dbReference>
<evidence type="ECO:0008006" key="9">
    <source>
        <dbReference type="Google" id="ProtNLM"/>
    </source>
</evidence>
<dbReference type="Pfam" id="PF12066">
    <property type="entry name" value="SERRATE_Ars2_N"/>
    <property type="match status" value="1"/>
</dbReference>
<feature type="region of interest" description="Disordered" evidence="4">
    <location>
        <begin position="345"/>
        <end position="366"/>
    </location>
</feature>
<proteinExistence type="inferred from homology"/>
<keyword evidence="3" id="KW-0539">Nucleus</keyword>
<dbReference type="Pfam" id="PF04959">
    <property type="entry name" value="ARS2"/>
    <property type="match status" value="1"/>
</dbReference>
<dbReference type="Proteomes" id="UP000241890">
    <property type="component" value="Unassembled WGS sequence"/>
</dbReference>
<dbReference type="PANTHER" id="PTHR13165:SF0">
    <property type="entry name" value="SERRATE RNA EFFECTOR MOLECULE HOMOLOG"/>
    <property type="match status" value="1"/>
</dbReference>
<accession>A0A2R5H2K2</accession>
<comment type="caution">
    <text evidence="7">The sequence shown here is derived from an EMBL/GenBank/DDBJ whole genome shotgun (WGS) entry which is preliminary data.</text>
</comment>
<dbReference type="AlphaFoldDB" id="A0A2R5H2K2"/>
<organism evidence="7 8">
    <name type="scientific">Hondaea fermentalgiana</name>
    <dbReference type="NCBI Taxonomy" id="2315210"/>
    <lineage>
        <taxon>Eukaryota</taxon>
        <taxon>Sar</taxon>
        <taxon>Stramenopiles</taxon>
        <taxon>Bigyra</taxon>
        <taxon>Labyrinthulomycetes</taxon>
        <taxon>Thraustochytrida</taxon>
        <taxon>Thraustochytriidae</taxon>
        <taxon>Hondaea</taxon>
    </lineage>
</organism>
<evidence type="ECO:0000313" key="8">
    <source>
        <dbReference type="Proteomes" id="UP000241890"/>
    </source>
</evidence>
<dbReference type="GO" id="GO:0031053">
    <property type="term" value="P:primary miRNA processing"/>
    <property type="evidence" value="ECO:0007669"/>
    <property type="project" value="TreeGrafter"/>
</dbReference>
<name>A0A2R5H2K2_9STRA</name>
<evidence type="ECO:0000256" key="4">
    <source>
        <dbReference type="SAM" id="MobiDB-lite"/>
    </source>
</evidence>
<feature type="domain" description="SERRATE/Ars2 C-terminal" evidence="5">
    <location>
        <begin position="506"/>
        <end position="610"/>
    </location>
</feature>
<evidence type="ECO:0000313" key="7">
    <source>
        <dbReference type="EMBL" id="GBG34624.1"/>
    </source>
</evidence>
<dbReference type="InterPro" id="IPR007042">
    <property type="entry name" value="SERRATE/Ars2_C"/>
</dbReference>
<reference evidence="7 8" key="1">
    <citation type="submission" date="2017-12" db="EMBL/GenBank/DDBJ databases">
        <title>Sequencing, de novo assembly and annotation of complete genome of a new Thraustochytrid species, strain FCC1311.</title>
        <authorList>
            <person name="Sedici K."/>
            <person name="Godart F."/>
            <person name="Aiese Cigliano R."/>
            <person name="Sanseverino W."/>
            <person name="Barakat M."/>
            <person name="Ortet P."/>
            <person name="Marechal E."/>
            <person name="Cagnac O."/>
            <person name="Amato A."/>
        </authorList>
    </citation>
    <scope>NUCLEOTIDE SEQUENCE [LARGE SCALE GENOMIC DNA]</scope>
</reference>
<evidence type="ECO:0000256" key="1">
    <source>
        <dbReference type="ARBA" id="ARBA00004123"/>
    </source>
</evidence>
<dbReference type="GO" id="GO:0016604">
    <property type="term" value="C:nuclear body"/>
    <property type="evidence" value="ECO:0007669"/>
    <property type="project" value="TreeGrafter"/>
</dbReference>